<evidence type="ECO:0000259" key="4">
    <source>
        <dbReference type="PROSITE" id="PS50948"/>
    </source>
</evidence>
<protein>
    <recommendedName>
        <fullName evidence="4">Apple domain-containing protein</fullName>
    </recommendedName>
</protein>
<evidence type="ECO:0000313" key="7">
    <source>
        <dbReference type="Proteomes" id="UP000663828"/>
    </source>
</evidence>
<dbReference type="SUPFAM" id="SSF57414">
    <property type="entry name" value="Hairpin loop containing domain-like"/>
    <property type="match status" value="1"/>
</dbReference>
<dbReference type="Proteomes" id="UP000663852">
    <property type="component" value="Unassembled WGS sequence"/>
</dbReference>
<feature type="domain" description="Apple" evidence="4">
    <location>
        <begin position="17"/>
        <end position="106"/>
    </location>
</feature>
<organism evidence="5 8">
    <name type="scientific">Adineta ricciae</name>
    <name type="common">Rotifer</name>
    <dbReference type="NCBI Taxonomy" id="249248"/>
    <lineage>
        <taxon>Eukaryota</taxon>
        <taxon>Metazoa</taxon>
        <taxon>Spiralia</taxon>
        <taxon>Gnathifera</taxon>
        <taxon>Rotifera</taxon>
        <taxon>Eurotatoria</taxon>
        <taxon>Bdelloidea</taxon>
        <taxon>Adinetida</taxon>
        <taxon>Adinetidae</taxon>
        <taxon>Adineta</taxon>
    </lineage>
</organism>
<proteinExistence type="predicted"/>
<dbReference type="PROSITE" id="PS50948">
    <property type="entry name" value="PAN"/>
    <property type="match status" value="1"/>
</dbReference>
<dbReference type="PANTHER" id="PTHR46388">
    <property type="entry name" value="NHL REPEAT-CONTAINING PROTEIN 2"/>
    <property type="match status" value="1"/>
</dbReference>
<dbReference type="SUPFAM" id="SSF101898">
    <property type="entry name" value="NHL repeat"/>
    <property type="match status" value="1"/>
</dbReference>
<dbReference type="EMBL" id="CAJNOJ010001114">
    <property type="protein sequence ID" value="CAF1543055.1"/>
    <property type="molecule type" value="Genomic_DNA"/>
</dbReference>
<dbReference type="Gene3D" id="2.120.10.30">
    <property type="entry name" value="TolB, C-terminal domain"/>
    <property type="match status" value="2"/>
</dbReference>
<evidence type="ECO:0000256" key="1">
    <source>
        <dbReference type="ARBA" id="ARBA00022737"/>
    </source>
</evidence>
<evidence type="ECO:0000256" key="2">
    <source>
        <dbReference type="PROSITE-ProRule" id="PRU00504"/>
    </source>
</evidence>
<dbReference type="InterPro" id="IPR003609">
    <property type="entry name" value="Pan_app"/>
</dbReference>
<keyword evidence="1" id="KW-0677">Repeat</keyword>
<evidence type="ECO:0000256" key="3">
    <source>
        <dbReference type="SAM" id="SignalP"/>
    </source>
</evidence>
<dbReference type="SUPFAM" id="SSF63829">
    <property type="entry name" value="Calcium-dependent phosphotriesterase"/>
    <property type="match status" value="1"/>
</dbReference>
<evidence type="ECO:0000313" key="8">
    <source>
        <dbReference type="Proteomes" id="UP000663852"/>
    </source>
</evidence>
<dbReference type="InterPro" id="IPR013658">
    <property type="entry name" value="SGL"/>
</dbReference>
<name>A0A815WG03_ADIRI</name>
<dbReference type="PANTHER" id="PTHR46388:SF2">
    <property type="entry name" value="NHL REPEAT-CONTAINING PROTEIN 2"/>
    <property type="match status" value="1"/>
</dbReference>
<dbReference type="InterPro" id="IPR011042">
    <property type="entry name" value="6-blade_b-propeller_TolB-like"/>
</dbReference>
<dbReference type="EMBL" id="CAJNOR010006548">
    <property type="protein sequence ID" value="CAF1598001.1"/>
    <property type="molecule type" value="Genomic_DNA"/>
</dbReference>
<keyword evidence="3" id="KW-0732">Signal</keyword>
<feature type="chain" id="PRO_5035608276" description="Apple domain-containing protein" evidence="3">
    <location>
        <begin position="20"/>
        <end position="508"/>
    </location>
</feature>
<dbReference type="Gene3D" id="2.40.10.500">
    <property type="match status" value="1"/>
</dbReference>
<dbReference type="InterPro" id="IPR001258">
    <property type="entry name" value="NHL_repeat"/>
</dbReference>
<sequence length="508" mass="56060">MNWNISCLVIVFFLNICNGYISQSLIRWSSYGYEYLPINQSIQLLSSITVKSSRECLDACHKNNLCRIFNYETTGHQQCQLFEGDTKRLGSIILSAVSSSIVGIIEITPSLYIQYGQSCSSTCIESRYLECNVNSICECPEHTYWDPSVMMCLLQLPLLGASCDHNLNMCREDLNYVCLQFNQCGPLSLLYGVTIADINTIIDGSPTVGMDYPMGVTIYETDGESLIITDSGTAQIVHVNNADKSKSNISVLVPNSWASGETLFYPYEMFLDIDDSYKLYLCDSGNNRIVMFSSMQYVSPPPTIVINGSAGVYTQDLDKLVGPYGVKRDNRGNLYITDFYNHRVMFWSPNATSGVMIVGNNTAGNDSTQLNSPTGLFVDSYNSMLYVTDTWNHRIQLYNLTGSPPYKGITIAGTGSAGSDENQLNGPCGIWVSNKTGALYVVDSSNNRIQRWDKGAKAGVTIAGNPNGNAGSNATMLNIPNGIAINTDETRMYITDSLNSRIQRFDLI</sequence>
<feature type="repeat" description="NHL" evidence="2">
    <location>
        <begin position="369"/>
        <end position="401"/>
    </location>
</feature>
<gene>
    <name evidence="5" type="ORF">EDS130_LOCUS45463</name>
    <name evidence="6" type="ORF">XAT740_LOCUS47343</name>
</gene>
<reference evidence="5" key="1">
    <citation type="submission" date="2021-02" db="EMBL/GenBank/DDBJ databases">
        <authorList>
            <person name="Nowell W R."/>
        </authorList>
    </citation>
    <scope>NUCLEOTIDE SEQUENCE</scope>
</reference>
<dbReference type="Pfam" id="PF00024">
    <property type="entry name" value="PAN_1"/>
    <property type="match status" value="1"/>
</dbReference>
<evidence type="ECO:0000313" key="5">
    <source>
        <dbReference type="EMBL" id="CAF1543055.1"/>
    </source>
</evidence>
<dbReference type="Proteomes" id="UP000663828">
    <property type="component" value="Unassembled WGS sequence"/>
</dbReference>
<dbReference type="CDD" id="cd05819">
    <property type="entry name" value="NHL"/>
    <property type="match status" value="1"/>
</dbReference>
<comment type="caution">
    <text evidence="5">The sequence shown here is derived from an EMBL/GenBank/DDBJ whole genome shotgun (WGS) entry which is preliminary data.</text>
</comment>
<dbReference type="AlphaFoldDB" id="A0A815WG03"/>
<evidence type="ECO:0000313" key="6">
    <source>
        <dbReference type="EMBL" id="CAF1598001.1"/>
    </source>
</evidence>
<keyword evidence="7" id="KW-1185">Reference proteome</keyword>
<dbReference type="PROSITE" id="PS51125">
    <property type="entry name" value="NHL"/>
    <property type="match status" value="1"/>
</dbReference>
<accession>A0A815WG03</accession>
<dbReference type="Gene3D" id="3.50.4.10">
    <property type="entry name" value="Hepatocyte Growth Factor"/>
    <property type="match status" value="1"/>
</dbReference>
<dbReference type="Pfam" id="PF08450">
    <property type="entry name" value="SGL"/>
    <property type="match status" value="1"/>
</dbReference>
<feature type="signal peptide" evidence="3">
    <location>
        <begin position="1"/>
        <end position="19"/>
    </location>
</feature>
<dbReference type="OrthoDB" id="654191at2759"/>